<keyword evidence="1" id="KW-0472">Membrane</keyword>
<dbReference type="EMBL" id="CM002876">
    <property type="protein sequence ID" value="KFK26641.1"/>
    <property type="molecule type" value="Genomic_DNA"/>
</dbReference>
<accession>A0A087G9T9</accession>
<keyword evidence="1" id="KW-0812">Transmembrane</keyword>
<feature type="transmembrane region" description="Helical" evidence="1">
    <location>
        <begin position="93"/>
        <end position="112"/>
    </location>
</feature>
<dbReference type="Proteomes" id="UP000029120">
    <property type="component" value="Chromosome 8"/>
</dbReference>
<evidence type="ECO:0000313" key="2">
    <source>
        <dbReference type="EMBL" id="KFK26641.1"/>
    </source>
</evidence>
<organism evidence="2 3">
    <name type="scientific">Arabis alpina</name>
    <name type="common">Alpine rock-cress</name>
    <dbReference type="NCBI Taxonomy" id="50452"/>
    <lineage>
        <taxon>Eukaryota</taxon>
        <taxon>Viridiplantae</taxon>
        <taxon>Streptophyta</taxon>
        <taxon>Embryophyta</taxon>
        <taxon>Tracheophyta</taxon>
        <taxon>Spermatophyta</taxon>
        <taxon>Magnoliopsida</taxon>
        <taxon>eudicotyledons</taxon>
        <taxon>Gunneridae</taxon>
        <taxon>Pentapetalae</taxon>
        <taxon>rosids</taxon>
        <taxon>malvids</taxon>
        <taxon>Brassicales</taxon>
        <taxon>Brassicaceae</taxon>
        <taxon>Arabideae</taxon>
        <taxon>Arabis</taxon>
    </lineage>
</organism>
<gene>
    <name evidence="2" type="ordered locus">AALP_Aa8g274700</name>
</gene>
<sequence length="121" mass="13759">MLTLPPKYVEETAAISLLRFSSLSMSTVAPPRLHLSDLSSSLEQPQPKHLSRELLLSISDQPFSPRTSKSQWAWALTLSPTKSGPSNSNSDFLPYRVLIFLHILTWFCKNVYSLIYTSKYR</sequence>
<keyword evidence="1" id="KW-1133">Transmembrane helix</keyword>
<evidence type="ECO:0000256" key="1">
    <source>
        <dbReference type="SAM" id="Phobius"/>
    </source>
</evidence>
<proteinExistence type="predicted"/>
<protein>
    <submittedName>
        <fullName evidence="2">Uncharacterized protein</fullName>
    </submittedName>
</protein>
<dbReference type="Gramene" id="KFK26641">
    <property type="protein sequence ID" value="KFK26641"/>
    <property type="gene ID" value="AALP_AA8G274700"/>
</dbReference>
<evidence type="ECO:0000313" key="3">
    <source>
        <dbReference type="Proteomes" id="UP000029120"/>
    </source>
</evidence>
<dbReference type="AlphaFoldDB" id="A0A087G9T9"/>
<reference evidence="3" key="1">
    <citation type="journal article" date="2015" name="Nat. Plants">
        <title>Genome expansion of Arabis alpina linked with retrotransposition and reduced symmetric DNA methylation.</title>
        <authorList>
            <person name="Willing E.M."/>
            <person name="Rawat V."/>
            <person name="Mandakova T."/>
            <person name="Maumus F."/>
            <person name="James G.V."/>
            <person name="Nordstroem K.J."/>
            <person name="Becker C."/>
            <person name="Warthmann N."/>
            <person name="Chica C."/>
            <person name="Szarzynska B."/>
            <person name="Zytnicki M."/>
            <person name="Albani M.C."/>
            <person name="Kiefer C."/>
            <person name="Bergonzi S."/>
            <person name="Castaings L."/>
            <person name="Mateos J.L."/>
            <person name="Berns M.C."/>
            <person name="Bujdoso N."/>
            <person name="Piofczyk T."/>
            <person name="de Lorenzo L."/>
            <person name="Barrero-Sicilia C."/>
            <person name="Mateos I."/>
            <person name="Piednoel M."/>
            <person name="Hagmann J."/>
            <person name="Chen-Min-Tao R."/>
            <person name="Iglesias-Fernandez R."/>
            <person name="Schuster S.C."/>
            <person name="Alonso-Blanco C."/>
            <person name="Roudier F."/>
            <person name="Carbonero P."/>
            <person name="Paz-Ares J."/>
            <person name="Davis S.J."/>
            <person name="Pecinka A."/>
            <person name="Quesneville H."/>
            <person name="Colot V."/>
            <person name="Lysak M.A."/>
            <person name="Weigel D."/>
            <person name="Coupland G."/>
            <person name="Schneeberger K."/>
        </authorList>
    </citation>
    <scope>NUCLEOTIDE SEQUENCE [LARGE SCALE GENOMIC DNA]</scope>
    <source>
        <strain evidence="3">cv. Pajares</strain>
    </source>
</reference>
<name>A0A087G9T9_ARAAL</name>
<keyword evidence="3" id="KW-1185">Reference proteome</keyword>